<evidence type="ECO:0000313" key="6">
    <source>
        <dbReference type="EMBL" id="QZN94940.1"/>
    </source>
</evidence>
<dbReference type="Gene3D" id="1.10.10.10">
    <property type="entry name" value="Winged helix-like DNA-binding domain superfamily/Winged helix DNA-binding domain"/>
    <property type="match status" value="1"/>
</dbReference>
<dbReference type="Proteomes" id="UP000825886">
    <property type="component" value="Chromosome"/>
</dbReference>
<dbReference type="SUPFAM" id="SSF46785">
    <property type="entry name" value="Winged helix' DNA-binding domain"/>
    <property type="match status" value="1"/>
</dbReference>
<name>A0ABX9APL5_9ENTR</name>
<dbReference type="PROSITE" id="PS50042">
    <property type="entry name" value="CNMP_BINDING_3"/>
    <property type="match status" value="1"/>
</dbReference>
<evidence type="ECO:0000313" key="7">
    <source>
        <dbReference type="Proteomes" id="UP000825886"/>
    </source>
</evidence>
<proteinExistence type="predicted"/>
<dbReference type="Pfam" id="PF13545">
    <property type="entry name" value="HTH_Crp_2"/>
    <property type="match status" value="1"/>
</dbReference>
<dbReference type="InterPro" id="IPR036388">
    <property type="entry name" value="WH-like_DNA-bd_sf"/>
</dbReference>
<organism evidence="6 7">
    <name type="scientific">Symbiopectobacterium purcellii</name>
    <dbReference type="NCBI Taxonomy" id="2871826"/>
    <lineage>
        <taxon>Bacteria</taxon>
        <taxon>Pseudomonadati</taxon>
        <taxon>Pseudomonadota</taxon>
        <taxon>Gammaproteobacteria</taxon>
        <taxon>Enterobacterales</taxon>
        <taxon>Enterobacteriaceae</taxon>
    </lineage>
</organism>
<dbReference type="InterPro" id="IPR000595">
    <property type="entry name" value="cNMP-bd_dom"/>
</dbReference>
<dbReference type="InterPro" id="IPR050397">
    <property type="entry name" value="Env_Response_Regulators"/>
</dbReference>
<dbReference type="PANTHER" id="PTHR24567:SF26">
    <property type="entry name" value="REGULATORY PROTEIN YEIL"/>
    <property type="match status" value="1"/>
</dbReference>
<evidence type="ECO:0000256" key="2">
    <source>
        <dbReference type="ARBA" id="ARBA00023125"/>
    </source>
</evidence>
<evidence type="ECO:0000256" key="3">
    <source>
        <dbReference type="ARBA" id="ARBA00023163"/>
    </source>
</evidence>
<feature type="domain" description="HTH crp-type" evidence="5">
    <location>
        <begin position="157"/>
        <end position="229"/>
    </location>
</feature>
<dbReference type="InterPro" id="IPR014710">
    <property type="entry name" value="RmlC-like_jellyroll"/>
</dbReference>
<dbReference type="PROSITE" id="PS51063">
    <property type="entry name" value="HTH_CRP_2"/>
    <property type="match status" value="1"/>
</dbReference>
<dbReference type="EMBL" id="CP081864">
    <property type="protein sequence ID" value="QZN94940.1"/>
    <property type="molecule type" value="Genomic_DNA"/>
</dbReference>
<dbReference type="SMART" id="SM00100">
    <property type="entry name" value="cNMP"/>
    <property type="match status" value="1"/>
</dbReference>
<dbReference type="CDD" id="cd00038">
    <property type="entry name" value="CAP_ED"/>
    <property type="match status" value="1"/>
</dbReference>
<evidence type="ECO:0000259" key="4">
    <source>
        <dbReference type="PROSITE" id="PS50042"/>
    </source>
</evidence>
<dbReference type="InterPro" id="IPR036390">
    <property type="entry name" value="WH_DNA-bd_sf"/>
</dbReference>
<gene>
    <name evidence="6" type="ORF">K6K13_17130</name>
</gene>
<reference evidence="6 7" key="1">
    <citation type="submission" date="2021-08" db="EMBL/GenBank/DDBJ databases">
        <title>Culture and genomic analysis of Symbiopectobacterium purcellii sp. nov. gen. nov., isolated from the leafhopper Empoasca decipiens.</title>
        <authorList>
            <person name="Nadal-Jimenez P."/>
            <person name="Siozios S."/>
            <person name="Halliday N."/>
            <person name="Camara M."/>
            <person name="Hurst G.D.D."/>
        </authorList>
    </citation>
    <scope>NUCLEOTIDE SEQUENCE [LARGE SCALE GENOMIC DNA]</scope>
    <source>
        <strain evidence="6 7">SyEd1</strain>
    </source>
</reference>
<protein>
    <submittedName>
        <fullName evidence="6">Crp/Fnr family transcriptional regulator</fullName>
    </submittedName>
</protein>
<dbReference type="InterPro" id="IPR012318">
    <property type="entry name" value="HTH_CRP"/>
</dbReference>
<feature type="domain" description="Cyclic nucleotide-binding" evidence="4">
    <location>
        <begin position="22"/>
        <end position="143"/>
    </location>
</feature>
<dbReference type="RefSeq" id="WP_222158052.1">
    <property type="nucleotide sequence ID" value="NZ_CP081864.1"/>
</dbReference>
<evidence type="ECO:0000259" key="5">
    <source>
        <dbReference type="PROSITE" id="PS51063"/>
    </source>
</evidence>
<keyword evidence="7" id="KW-1185">Reference proteome</keyword>
<dbReference type="PANTHER" id="PTHR24567">
    <property type="entry name" value="CRP FAMILY TRANSCRIPTIONAL REGULATORY PROTEIN"/>
    <property type="match status" value="1"/>
</dbReference>
<dbReference type="SMART" id="SM00419">
    <property type="entry name" value="HTH_CRP"/>
    <property type="match status" value="1"/>
</dbReference>
<sequence length="242" mass="27941">MTFVKIPLPTEEHCEVLFSHQWLRNEPENVVLALQRACCRIRFQAGETLFREGDKMRYCPLVEQGELQAFRHTYQGDDKVFGQFVRGEWVALAAVFMEHGRFPMNIRALSAGQAMLIPRETLHQFCLQRPTLALQLLGNLSQKLYATINQIDWLTSSLAGERLADYLLRLHRSQQDTQPNAQVRLPLNRGQLATQLGIRPETLSRLMAEWQRQGYITCRASYITLCHLDYLRALAAQAQRPF</sequence>
<keyword evidence="2" id="KW-0238">DNA-binding</keyword>
<dbReference type="PRINTS" id="PR00034">
    <property type="entry name" value="HTHCRP"/>
</dbReference>
<evidence type="ECO:0000256" key="1">
    <source>
        <dbReference type="ARBA" id="ARBA00023015"/>
    </source>
</evidence>
<accession>A0ABX9APL5</accession>
<keyword evidence="3" id="KW-0804">Transcription</keyword>
<keyword evidence="1" id="KW-0805">Transcription regulation</keyword>
<dbReference type="Gene3D" id="2.60.120.10">
    <property type="entry name" value="Jelly Rolls"/>
    <property type="match status" value="1"/>
</dbReference>
<dbReference type="SUPFAM" id="SSF51206">
    <property type="entry name" value="cAMP-binding domain-like"/>
    <property type="match status" value="1"/>
</dbReference>
<dbReference type="InterPro" id="IPR018490">
    <property type="entry name" value="cNMP-bd_dom_sf"/>
</dbReference>
<dbReference type="Pfam" id="PF00027">
    <property type="entry name" value="cNMP_binding"/>
    <property type="match status" value="1"/>
</dbReference>